<dbReference type="Proteomes" id="UP000279833">
    <property type="component" value="Unassembled WGS sequence"/>
</dbReference>
<evidence type="ECO:0000313" key="2">
    <source>
        <dbReference type="Proteomes" id="UP000279833"/>
    </source>
</evidence>
<sequence>MDELILFMHRAHPIYFVLFLDVYHYSVQLQNIK</sequence>
<reference evidence="3" key="1">
    <citation type="submission" date="2016-06" db="UniProtKB">
        <authorList>
            <consortium name="WormBaseParasite"/>
        </authorList>
    </citation>
    <scope>IDENTIFICATION</scope>
</reference>
<dbReference type="AlphaFoldDB" id="A0A183JJ78"/>
<protein>
    <submittedName>
        <fullName evidence="1 3">Uncharacterized protein</fullName>
    </submittedName>
</protein>
<dbReference type="WBParaSite" id="SCUD_0000275301-mRNA-1">
    <property type="protein sequence ID" value="SCUD_0000275301-mRNA-1"/>
    <property type="gene ID" value="SCUD_0000275301"/>
</dbReference>
<accession>A0A183JJ78</accession>
<keyword evidence="2" id="KW-1185">Reference proteome</keyword>
<organism evidence="3">
    <name type="scientific">Schistosoma curassoni</name>
    <dbReference type="NCBI Taxonomy" id="6186"/>
    <lineage>
        <taxon>Eukaryota</taxon>
        <taxon>Metazoa</taxon>
        <taxon>Spiralia</taxon>
        <taxon>Lophotrochozoa</taxon>
        <taxon>Platyhelminthes</taxon>
        <taxon>Trematoda</taxon>
        <taxon>Digenea</taxon>
        <taxon>Strigeidida</taxon>
        <taxon>Schistosomatoidea</taxon>
        <taxon>Schistosomatidae</taxon>
        <taxon>Schistosoma</taxon>
    </lineage>
</organism>
<gene>
    <name evidence="1" type="ORF">SCUD_LOCUS2757</name>
</gene>
<evidence type="ECO:0000313" key="3">
    <source>
        <dbReference type="WBParaSite" id="SCUD_0000275301-mRNA-1"/>
    </source>
</evidence>
<proteinExistence type="predicted"/>
<dbReference type="EMBL" id="UZAK01002804">
    <property type="protein sequence ID" value="VDO76759.1"/>
    <property type="molecule type" value="Genomic_DNA"/>
</dbReference>
<name>A0A183JJ78_9TREM</name>
<evidence type="ECO:0000313" key="1">
    <source>
        <dbReference type="EMBL" id="VDO76759.1"/>
    </source>
</evidence>
<reference evidence="1 2" key="2">
    <citation type="submission" date="2018-11" db="EMBL/GenBank/DDBJ databases">
        <authorList>
            <consortium name="Pathogen Informatics"/>
        </authorList>
    </citation>
    <scope>NUCLEOTIDE SEQUENCE [LARGE SCALE GENOMIC DNA]</scope>
    <source>
        <strain evidence="1">Dakar</strain>
        <strain evidence="2">Dakar, Senegal</strain>
    </source>
</reference>